<evidence type="ECO:0000256" key="1">
    <source>
        <dbReference type="ARBA" id="ARBA00022741"/>
    </source>
</evidence>
<dbReference type="OrthoDB" id="2963168at2759"/>
<proteinExistence type="predicted"/>
<sequence>MIPRIVVAIDFGTTFSGAAFAYIDAPRQREVISSWLSGGNLTTDKVLSEICYDEKAPNGYRWGLNINPQDERHRWFKLKLGPSQATKAPIIAEDTLSGGEIKQIDSDVDPITCATDFLTALRKHIMETLLTRYGGEFMEGTLIEYILTVPAVWPDKARDTTVECAKRAGMDSSYAISCVSEPEAAAIYCLFSMGHGRLRVGANYVVCDAGGGTVDLITYIVTKTAPLKVQESAVGDGGTCGSIYLNRRFELFLTEKLGGRAMERLRPRINAAVMKEFEDFIKRDFCDLPTQDEYTISVPGVRDTQWNGVQDEVLTITRGELREIFEPIVQAILELVHKQLKAVEKQNGVVAAVLLVGGFGVNLSQYHHSLGDSS</sequence>
<gene>
    <name evidence="3" type="ORF">L873DRAFT_1841843</name>
</gene>
<reference evidence="3 4" key="1">
    <citation type="journal article" date="2018" name="Nat. Ecol. Evol.">
        <title>Pezizomycetes genomes reveal the molecular basis of ectomycorrhizal truffle lifestyle.</title>
        <authorList>
            <person name="Murat C."/>
            <person name="Payen T."/>
            <person name="Noel B."/>
            <person name="Kuo A."/>
            <person name="Morin E."/>
            <person name="Chen J."/>
            <person name="Kohler A."/>
            <person name="Krizsan K."/>
            <person name="Balestrini R."/>
            <person name="Da Silva C."/>
            <person name="Montanini B."/>
            <person name="Hainaut M."/>
            <person name="Levati E."/>
            <person name="Barry K.W."/>
            <person name="Belfiori B."/>
            <person name="Cichocki N."/>
            <person name="Clum A."/>
            <person name="Dockter R.B."/>
            <person name="Fauchery L."/>
            <person name="Guy J."/>
            <person name="Iotti M."/>
            <person name="Le Tacon F."/>
            <person name="Lindquist E.A."/>
            <person name="Lipzen A."/>
            <person name="Malagnac F."/>
            <person name="Mello A."/>
            <person name="Molinier V."/>
            <person name="Miyauchi S."/>
            <person name="Poulain J."/>
            <person name="Riccioni C."/>
            <person name="Rubini A."/>
            <person name="Sitrit Y."/>
            <person name="Splivallo R."/>
            <person name="Traeger S."/>
            <person name="Wang M."/>
            <person name="Zifcakova L."/>
            <person name="Wipf D."/>
            <person name="Zambonelli A."/>
            <person name="Paolocci F."/>
            <person name="Nowrousian M."/>
            <person name="Ottonello S."/>
            <person name="Baldrian P."/>
            <person name="Spatafora J.W."/>
            <person name="Henrissat B."/>
            <person name="Nagy L.G."/>
            <person name="Aury J.M."/>
            <person name="Wincker P."/>
            <person name="Grigoriev I.V."/>
            <person name="Bonfante P."/>
            <person name="Martin F.M."/>
        </authorList>
    </citation>
    <scope>NUCLEOTIDE SEQUENCE [LARGE SCALE GENOMIC DNA]</scope>
    <source>
        <strain evidence="3 4">120613-1</strain>
    </source>
</reference>
<accession>A0A3N4JVF7</accession>
<dbReference type="GO" id="GO:0005524">
    <property type="term" value="F:ATP binding"/>
    <property type="evidence" value="ECO:0007669"/>
    <property type="project" value="UniProtKB-KW"/>
</dbReference>
<dbReference type="EMBL" id="ML120368">
    <property type="protein sequence ID" value="RPB02320.1"/>
    <property type="molecule type" value="Genomic_DNA"/>
</dbReference>
<dbReference type="Gene3D" id="3.90.640.10">
    <property type="entry name" value="Actin, Chain A, domain 4"/>
    <property type="match status" value="1"/>
</dbReference>
<dbReference type="InterPro" id="IPR013126">
    <property type="entry name" value="Hsp_70_fam"/>
</dbReference>
<keyword evidence="1" id="KW-0547">Nucleotide-binding</keyword>
<organism evidence="3 4">
    <name type="scientific">Choiromyces venosus 120613-1</name>
    <dbReference type="NCBI Taxonomy" id="1336337"/>
    <lineage>
        <taxon>Eukaryota</taxon>
        <taxon>Fungi</taxon>
        <taxon>Dikarya</taxon>
        <taxon>Ascomycota</taxon>
        <taxon>Pezizomycotina</taxon>
        <taxon>Pezizomycetes</taxon>
        <taxon>Pezizales</taxon>
        <taxon>Tuberaceae</taxon>
        <taxon>Choiromyces</taxon>
    </lineage>
</organism>
<evidence type="ECO:0000256" key="2">
    <source>
        <dbReference type="ARBA" id="ARBA00022840"/>
    </source>
</evidence>
<dbReference type="PANTHER" id="PTHR14187">
    <property type="entry name" value="ALPHA KINASE/ELONGATION FACTOR 2 KINASE"/>
    <property type="match status" value="1"/>
</dbReference>
<evidence type="ECO:0008006" key="5">
    <source>
        <dbReference type="Google" id="ProtNLM"/>
    </source>
</evidence>
<evidence type="ECO:0000313" key="3">
    <source>
        <dbReference type="EMBL" id="RPB02320.1"/>
    </source>
</evidence>
<dbReference type="SUPFAM" id="SSF53067">
    <property type="entry name" value="Actin-like ATPase domain"/>
    <property type="match status" value="2"/>
</dbReference>
<dbReference type="STRING" id="1336337.A0A3N4JVF7"/>
<dbReference type="InterPro" id="IPR043129">
    <property type="entry name" value="ATPase_NBD"/>
</dbReference>
<keyword evidence="2" id="KW-0067">ATP-binding</keyword>
<dbReference type="CDD" id="cd10170">
    <property type="entry name" value="ASKHA_NBD_HSP70"/>
    <property type="match status" value="1"/>
</dbReference>
<keyword evidence="4" id="KW-1185">Reference proteome</keyword>
<dbReference type="AlphaFoldDB" id="A0A3N4JVF7"/>
<dbReference type="Pfam" id="PF00012">
    <property type="entry name" value="HSP70"/>
    <property type="match status" value="1"/>
</dbReference>
<dbReference type="Gene3D" id="3.30.420.40">
    <property type="match status" value="2"/>
</dbReference>
<protein>
    <recommendedName>
        <fullName evidence="5">Actin-like ATPase domain-containing protein</fullName>
    </recommendedName>
</protein>
<dbReference type="GO" id="GO:0140662">
    <property type="term" value="F:ATP-dependent protein folding chaperone"/>
    <property type="evidence" value="ECO:0007669"/>
    <property type="project" value="InterPro"/>
</dbReference>
<dbReference type="PANTHER" id="PTHR14187:SF82">
    <property type="entry name" value="FAMILY CHAPERONE, PUTATIVE (AFU_ORTHOLOGUE AFUA_7G08575)-RELATED"/>
    <property type="match status" value="1"/>
</dbReference>
<dbReference type="Proteomes" id="UP000276215">
    <property type="component" value="Unassembled WGS sequence"/>
</dbReference>
<evidence type="ECO:0000313" key="4">
    <source>
        <dbReference type="Proteomes" id="UP000276215"/>
    </source>
</evidence>
<name>A0A3N4JVF7_9PEZI</name>